<feature type="domain" description="DUF6536" evidence="2">
    <location>
        <begin position="52"/>
        <end position="208"/>
    </location>
</feature>
<keyword evidence="4" id="KW-1185">Reference proteome</keyword>
<feature type="transmembrane region" description="Helical" evidence="1">
    <location>
        <begin position="108"/>
        <end position="129"/>
    </location>
</feature>
<feature type="transmembrane region" description="Helical" evidence="1">
    <location>
        <begin position="643"/>
        <end position="664"/>
    </location>
</feature>
<feature type="transmembrane region" description="Helical" evidence="1">
    <location>
        <begin position="168"/>
        <end position="185"/>
    </location>
</feature>
<reference evidence="3" key="1">
    <citation type="submission" date="2022-10" db="EMBL/GenBank/DDBJ databases">
        <title>Tapping the CABI collections for fungal endophytes: first genome assemblies for Collariella, Neodidymelliopsis, Ascochyta clinopodiicola, Didymella pomorum, Didymosphaeria variabile, Neocosmospora piperis and Neocucurbitaria cava.</title>
        <authorList>
            <person name="Hill R."/>
        </authorList>
    </citation>
    <scope>NUCLEOTIDE SEQUENCE</scope>
    <source>
        <strain evidence="3">IMI 355091</strain>
    </source>
</reference>
<dbReference type="PANTHER" id="PTHR35395:SF1">
    <property type="entry name" value="DUF6536 DOMAIN-CONTAINING PROTEIN"/>
    <property type="match status" value="1"/>
</dbReference>
<evidence type="ECO:0000313" key="3">
    <source>
        <dbReference type="EMBL" id="KAJ4402569.1"/>
    </source>
</evidence>
<feature type="transmembrane region" description="Helical" evidence="1">
    <location>
        <begin position="514"/>
        <end position="536"/>
    </location>
</feature>
<keyword evidence="1" id="KW-0812">Transmembrane</keyword>
<feature type="transmembrane region" description="Helical" evidence="1">
    <location>
        <begin position="55"/>
        <end position="76"/>
    </location>
</feature>
<dbReference type="Pfam" id="PF20163">
    <property type="entry name" value="DUF6536"/>
    <property type="match status" value="1"/>
</dbReference>
<comment type="caution">
    <text evidence="3">The sequence shown here is derived from an EMBL/GenBank/DDBJ whole genome shotgun (WGS) entry which is preliminary data.</text>
</comment>
<dbReference type="AlphaFoldDB" id="A0A9W8ZC13"/>
<name>A0A9W8ZC13_9PLEO</name>
<organism evidence="3 4">
    <name type="scientific">Didymella pomorum</name>
    <dbReference type="NCBI Taxonomy" id="749634"/>
    <lineage>
        <taxon>Eukaryota</taxon>
        <taxon>Fungi</taxon>
        <taxon>Dikarya</taxon>
        <taxon>Ascomycota</taxon>
        <taxon>Pezizomycotina</taxon>
        <taxon>Dothideomycetes</taxon>
        <taxon>Pleosporomycetidae</taxon>
        <taxon>Pleosporales</taxon>
        <taxon>Pleosporineae</taxon>
        <taxon>Didymellaceae</taxon>
        <taxon>Didymella</taxon>
    </lineage>
</organism>
<proteinExistence type="predicted"/>
<dbReference type="EMBL" id="JAPEVA010000060">
    <property type="protein sequence ID" value="KAJ4402569.1"/>
    <property type="molecule type" value="Genomic_DNA"/>
</dbReference>
<dbReference type="OrthoDB" id="5429634at2759"/>
<feature type="transmembrane region" description="Helical" evidence="1">
    <location>
        <begin position="458"/>
        <end position="483"/>
    </location>
</feature>
<dbReference type="InterPro" id="IPR046623">
    <property type="entry name" value="DUF6536"/>
</dbReference>
<accession>A0A9W8ZC13</accession>
<feature type="transmembrane region" description="Helical" evidence="1">
    <location>
        <begin position="353"/>
        <end position="375"/>
    </location>
</feature>
<sequence>MWDSKKGAGATDVELQSLEHRSALLSSGYNAHLLDQSSVETKPDLRSAHPRWRIAIRYCALAGCLVLLMNVIFLLVGEGRAGFPSFDSNQGKRTIYDGNCNTTKKINVGVHLLINVLSTILLGASNYCMQCMSAPTREEAEQAHAKFRWVDIGVPSIRNLRKIRGLRAVLWLLLGISSLPLHLFYNSTVFASITASEYMIFSVTEEFVDQSTTNFTRHDISSNDEINVINHMFSLAQKGSLQRLSKTDCVNAYAQTYQSARGNLLLIVSNVTEIYGQGAVADFEGGVAPITSLDDSSPDPFSWICDGPQHYMGDSCASSISQVQDHIADWRPYGKAIDYCMSEVVDQHCRLQYSVPLMLVVVMIGLLKTGTMLYITFMVPDEPMLTIGDAVSSFLTFPDPRTKGMCLLDKRLKHFEPGVSYAQRTESGEYSSMGWTAPPKYFHFRRRRHFTAASGRRWIAFLITFVILVGTSIFLLLYGVYWYKSNDKSSIYTQGLGTVDPRGFISWSLPTSGAAGLVSNVVVANIPQLLLSFLYLNYNGLMTVMSLAQEWSRYGIRRNGLRVSRTPKGAQRTTYFLQLPYRFSIPIIIVTGTLHWLISQSIFLVSVEAIMLIQSPAAVLGDSNIWDTVNPESLMTCGYSPPAILASIIVASLLLIWIVGMGFIKLPSSMPVAASCSAAIAAACHAPVDGIEESTADKEVMWGDMGEDDKEIGHCGFSAREVEQPESGKLYA</sequence>
<dbReference type="Proteomes" id="UP001140510">
    <property type="component" value="Unassembled WGS sequence"/>
</dbReference>
<evidence type="ECO:0000313" key="4">
    <source>
        <dbReference type="Proteomes" id="UP001140510"/>
    </source>
</evidence>
<keyword evidence="1" id="KW-1133">Transmembrane helix</keyword>
<evidence type="ECO:0000256" key="1">
    <source>
        <dbReference type="SAM" id="Phobius"/>
    </source>
</evidence>
<evidence type="ECO:0000259" key="2">
    <source>
        <dbReference type="Pfam" id="PF20163"/>
    </source>
</evidence>
<gene>
    <name evidence="3" type="ORF">N0V91_007107</name>
</gene>
<dbReference type="PANTHER" id="PTHR35395">
    <property type="entry name" value="DUF6536 DOMAIN-CONTAINING PROTEIN"/>
    <property type="match status" value="1"/>
</dbReference>
<feature type="transmembrane region" description="Helical" evidence="1">
    <location>
        <begin position="579"/>
        <end position="598"/>
    </location>
</feature>
<keyword evidence="1" id="KW-0472">Membrane</keyword>
<protein>
    <recommendedName>
        <fullName evidence="2">DUF6536 domain-containing protein</fullName>
    </recommendedName>
</protein>